<comment type="similarity">
    <text evidence="1">Belongs to the class IV-like SAM-binding methyltransferase superfamily. RNA methyltransferase TrmH family.</text>
</comment>
<evidence type="ECO:0000313" key="6">
    <source>
        <dbReference type="Proteomes" id="UP001431532"/>
    </source>
</evidence>
<dbReference type="InterPro" id="IPR029028">
    <property type="entry name" value="Alpha/beta_knot_MTases"/>
</dbReference>
<name>A0AAW6UA02_9MOLU</name>
<dbReference type="InterPro" id="IPR013123">
    <property type="entry name" value="SpoU_subst-bd"/>
</dbReference>
<dbReference type="CDD" id="cd18103">
    <property type="entry name" value="SpoU-like_RlmB"/>
    <property type="match status" value="1"/>
</dbReference>
<proteinExistence type="inferred from homology"/>
<dbReference type="InterPro" id="IPR001537">
    <property type="entry name" value="SpoU_MeTrfase"/>
</dbReference>
<dbReference type="EMBL" id="JASCXW010000031">
    <property type="protein sequence ID" value="MDI6453509.1"/>
    <property type="molecule type" value="Genomic_DNA"/>
</dbReference>
<dbReference type="GO" id="GO:0006396">
    <property type="term" value="P:RNA processing"/>
    <property type="evidence" value="ECO:0007669"/>
    <property type="project" value="InterPro"/>
</dbReference>
<dbReference type="GO" id="GO:0008173">
    <property type="term" value="F:RNA methyltransferase activity"/>
    <property type="evidence" value="ECO:0007669"/>
    <property type="project" value="InterPro"/>
</dbReference>
<dbReference type="InterPro" id="IPR029064">
    <property type="entry name" value="Ribosomal_eL30-like_sf"/>
</dbReference>
<accession>A0AAW6UA02</accession>
<dbReference type="RefSeq" id="WP_282839942.1">
    <property type="nucleotide sequence ID" value="NZ_JASCXW010000031.1"/>
</dbReference>
<dbReference type="SMART" id="SM00967">
    <property type="entry name" value="SpoU_sub_bind"/>
    <property type="match status" value="1"/>
</dbReference>
<organism evidence="5 6">
    <name type="scientific">Peloplasma aerotolerans</name>
    <dbReference type="NCBI Taxonomy" id="3044389"/>
    <lineage>
        <taxon>Bacteria</taxon>
        <taxon>Bacillati</taxon>
        <taxon>Mycoplasmatota</taxon>
        <taxon>Mollicutes</taxon>
        <taxon>Acholeplasmatales</taxon>
        <taxon>Acholeplasmataceae</taxon>
        <taxon>Peloplasma</taxon>
    </lineage>
</organism>
<dbReference type="AlphaFoldDB" id="A0AAW6UA02"/>
<evidence type="ECO:0000256" key="2">
    <source>
        <dbReference type="ARBA" id="ARBA00022603"/>
    </source>
</evidence>
<dbReference type="SUPFAM" id="SSF55315">
    <property type="entry name" value="L30e-like"/>
    <property type="match status" value="1"/>
</dbReference>
<dbReference type="PANTHER" id="PTHR46429">
    <property type="entry name" value="23S RRNA (GUANOSINE-2'-O-)-METHYLTRANSFERASE RLMB"/>
    <property type="match status" value="1"/>
</dbReference>
<evidence type="ECO:0000259" key="4">
    <source>
        <dbReference type="SMART" id="SM00967"/>
    </source>
</evidence>
<dbReference type="Pfam" id="PF00588">
    <property type="entry name" value="SpoU_methylase"/>
    <property type="match status" value="1"/>
</dbReference>
<feature type="domain" description="RNA 2-O ribose methyltransferase substrate binding" evidence="4">
    <location>
        <begin position="2"/>
        <end position="74"/>
    </location>
</feature>
<gene>
    <name evidence="5" type="primary">rlmB</name>
    <name evidence="5" type="ORF">QJ521_08015</name>
</gene>
<keyword evidence="2" id="KW-0489">Methyltransferase</keyword>
<dbReference type="InterPro" id="IPR004441">
    <property type="entry name" value="rRNA_MeTrfase_TrmH"/>
</dbReference>
<comment type="caution">
    <text evidence="5">The sequence shown here is derived from an EMBL/GenBank/DDBJ whole genome shotgun (WGS) entry which is preliminary data.</text>
</comment>
<keyword evidence="3" id="KW-0808">Transferase</keyword>
<dbReference type="SUPFAM" id="SSF75217">
    <property type="entry name" value="alpha/beta knot"/>
    <property type="match status" value="1"/>
</dbReference>
<keyword evidence="6" id="KW-1185">Reference proteome</keyword>
<dbReference type="NCBIfam" id="TIGR00186">
    <property type="entry name" value="rRNA_methyl_3"/>
    <property type="match status" value="1"/>
</dbReference>
<evidence type="ECO:0000256" key="1">
    <source>
        <dbReference type="ARBA" id="ARBA00007228"/>
    </source>
</evidence>
<dbReference type="InterPro" id="IPR029026">
    <property type="entry name" value="tRNA_m1G_MTases_N"/>
</dbReference>
<dbReference type="GO" id="GO:0005829">
    <property type="term" value="C:cytosol"/>
    <property type="evidence" value="ECO:0007669"/>
    <property type="project" value="TreeGrafter"/>
</dbReference>
<evidence type="ECO:0000313" key="5">
    <source>
        <dbReference type="EMBL" id="MDI6453509.1"/>
    </source>
</evidence>
<dbReference type="FunFam" id="3.40.1280.10:FF:000008">
    <property type="entry name" value="Group 3 RNA methyltransferase TrmH"/>
    <property type="match status" value="1"/>
</dbReference>
<dbReference type="PANTHER" id="PTHR46429:SF1">
    <property type="entry name" value="23S RRNA (GUANOSINE-2'-O-)-METHYLTRANSFERASE RLMB"/>
    <property type="match status" value="1"/>
</dbReference>
<sequence>MIVYGKNVIKEAVFSSRPIYKVYLDEKFQDHHFISFLKEKNVEFTRISKGELNRLSHNALHQGIVADVKEYEYHPLEDILDESKMQRFIILDGIEDPHNLGAVMRTAEATQLDGIILSKKGQVPLNATVAKVSSGAIEHVPVILVSNINQAIIALKKRNVWVIGTDGATDKTYRDIPVDRSLAIVLGNEGEGIRPLVKQNCDMLVKIPMYGKINSLNVSVAAALMMYATLK</sequence>
<protein>
    <submittedName>
        <fullName evidence="5">23S rRNA (Guanosine(2251)-2'-O)-methyltransferase RlmB</fullName>
    </submittedName>
</protein>
<dbReference type="Gene3D" id="3.30.1330.30">
    <property type="match status" value="1"/>
</dbReference>
<dbReference type="Gene3D" id="3.40.1280.10">
    <property type="match status" value="1"/>
</dbReference>
<dbReference type="GO" id="GO:0032259">
    <property type="term" value="P:methylation"/>
    <property type="evidence" value="ECO:0007669"/>
    <property type="project" value="UniProtKB-KW"/>
</dbReference>
<evidence type="ECO:0000256" key="3">
    <source>
        <dbReference type="ARBA" id="ARBA00022679"/>
    </source>
</evidence>
<dbReference type="Proteomes" id="UP001431532">
    <property type="component" value="Unassembled WGS sequence"/>
</dbReference>
<dbReference type="Pfam" id="PF08032">
    <property type="entry name" value="SpoU_sub_bind"/>
    <property type="match status" value="1"/>
</dbReference>
<reference evidence="5" key="1">
    <citation type="submission" date="2023-05" db="EMBL/GenBank/DDBJ databases">
        <title>Mariniplasma microaerophilum sp. nov., a novel anaerobic mollicute isolated from terrestrial mud volcano, Taman Peninsula, Russia.</title>
        <authorList>
            <person name="Khomyakova M.A."/>
            <person name="Merkel A.Y."/>
            <person name="Slobodkin A.I."/>
        </authorList>
    </citation>
    <scope>NUCLEOTIDE SEQUENCE</scope>
    <source>
        <strain evidence="5">M4Ah</strain>
    </source>
</reference>
<dbReference type="GO" id="GO:0003723">
    <property type="term" value="F:RNA binding"/>
    <property type="evidence" value="ECO:0007669"/>
    <property type="project" value="InterPro"/>
</dbReference>